<reference evidence="2 3" key="1">
    <citation type="submission" date="2012-09" db="EMBL/GenBank/DDBJ databases">
        <title>The Genome Sequence of Massilia timonae CCUG 45783.</title>
        <authorList>
            <consortium name="The Broad Institute Genome Sequencing Platform"/>
            <person name="Earl A."/>
            <person name="Ward D."/>
            <person name="Feldgarden M."/>
            <person name="Gevers D."/>
            <person name="Huys G."/>
            <person name="Walker B."/>
            <person name="Young S.K."/>
            <person name="Zeng Q."/>
            <person name="Gargeya S."/>
            <person name="Fitzgerald M."/>
            <person name="Haas B."/>
            <person name="Abouelleil A."/>
            <person name="Alvarado L."/>
            <person name="Arachchi H.M."/>
            <person name="Berlin A.M."/>
            <person name="Chapman S.B."/>
            <person name="Goldberg J."/>
            <person name="Griggs A."/>
            <person name="Gujja S."/>
            <person name="Hansen M."/>
            <person name="Howarth C."/>
            <person name="Imamovic A."/>
            <person name="Larimer J."/>
            <person name="McCowen C."/>
            <person name="Montmayeur A."/>
            <person name="Murphy C."/>
            <person name="Neiman D."/>
            <person name="Pearson M."/>
            <person name="Priest M."/>
            <person name="Roberts A."/>
            <person name="Saif S."/>
            <person name="Shea T."/>
            <person name="Sisk P."/>
            <person name="Sykes S."/>
            <person name="Wortman J."/>
            <person name="Nusbaum C."/>
            <person name="Birren B."/>
        </authorList>
    </citation>
    <scope>NUCLEOTIDE SEQUENCE [LARGE SCALE GENOMIC DNA]</scope>
    <source>
        <strain evidence="2 3">CCUG 45783</strain>
    </source>
</reference>
<keyword evidence="3" id="KW-1185">Reference proteome</keyword>
<evidence type="ECO:0000259" key="1">
    <source>
        <dbReference type="PROSITE" id="PS51819"/>
    </source>
</evidence>
<dbReference type="InterPro" id="IPR029068">
    <property type="entry name" value="Glyas_Bleomycin-R_OHBP_Dase"/>
</dbReference>
<dbReference type="PANTHER" id="PTHR34109:SF1">
    <property type="entry name" value="VOC DOMAIN-CONTAINING PROTEIN"/>
    <property type="match status" value="1"/>
</dbReference>
<dbReference type="Gene3D" id="3.30.720.120">
    <property type="match status" value="1"/>
</dbReference>
<dbReference type="CDD" id="cd07246">
    <property type="entry name" value="VOC_like"/>
    <property type="match status" value="1"/>
</dbReference>
<organism evidence="2 3">
    <name type="scientific">Massilia timonae CCUG 45783</name>
    <dbReference type="NCBI Taxonomy" id="883126"/>
    <lineage>
        <taxon>Bacteria</taxon>
        <taxon>Pseudomonadati</taxon>
        <taxon>Pseudomonadota</taxon>
        <taxon>Betaproteobacteria</taxon>
        <taxon>Burkholderiales</taxon>
        <taxon>Oxalobacteraceae</taxon>
        <taxon>Telluria group</taxon>
        <taxon>Massilia</taxon>
    </lineage>
</organism>
<gene>
    <name evidence="2" type="ORF">HMPREF9710_02359</name>
</gene>
<accession>K9DGD5</accession>
<dbReference type="eggNOG" id="COG2764">
    <property type="taxonomic scope" value="Bacteria"/>
</dbReference>
<dbReference type="Pfam" id="PF00903">
    <property type="entry name" value="Glyoxalase"/>
    <property type="match status" value="1"/>
</dbReference>
<dbReference type="Gene3D" id="3.30.720.110">
    <property type="match status" value="1"/>
</dbReference>
<evidence type="ECO:0000313" key="2">
    <source>
        <dbReference type="EMBL" id="EKU82336.1"/>
    </source>
</evidence>
<dbReference type="InterPro" id="IPR004360">
    <property type="entry name" value="Glyas_Fos-R_dOase_dom"/>
</dbReference>
<dbReference type="AlphaFoldDB" id="K9DGD5"/>
<dbReference type="HOGENOM" id="CLU_046006_11_2_4"/>
<name>K9DGD5_9BURK</name>
<dbReference type="PROSITE" id="PS51819">
    <property type="entry name" value="VOC"/>
    <property type="match status" value="1"/>
</dbReference>
<sequence length="163" mass="17858">MNQAVRPIPEGYRTVTPHLVCDKAGEAIDFYKKAFGAVELARMPGPDGRIMHAELRIGDSAIMLADAFPEFGSQGPLALKGSPVTIHLYVNDADAVWARALEAGARPTMELADMFWGDRYGQVADPFGHLWSIATHKRDMTDEQIMEAMRDMQPGDCPAQQAG</sequence>
<dbReference type="PATRIC" id="fig|883126.3.peg.2391"/>
<dbReference type="RefSeq" id="WP_005666638.1">
    <property type="nucleotide sequence ID" value="NZ_JH992923.1"/>
</dbReference>
<proteinExistence type="predicted"/>
<dbReference type="STRING" id="47229.LO55_3082"/>
<feature type="domain" description="VOC" evidence="1">
    <location>
        <begin position="11"/>
        <end position="136"/>
    </location>
</feature>
<evidence type="ECO:0000313" key="3">
    <source>
        <dbReference type="Proteomes" id="UP000009874"/>
    </source>
</evidence>
<dbReference type="Proteomes" id="UP000009874">
    <property type="component" value="Unassembled WGS sequence"/>
</dbReference>
<dbReference type="PANTHER" id="PTHR34109">
    <property type="entry name" value="BNAUNNG04460D PROTEIN-RELATED"/>
    <property type="match status" value="1"/>
</dbReference>
<comment type="caution">
    <text evidence="2">The sequence shown here is derived from an EMBL/GenBank/DDBJ whole genome shotgun (WGS) entry which is preliminary data.</text>
</comment>
<dbReference type="OrthoDB" id="9795306at2"/>
<dbReference type="SUPFAM" id="SSF54593">
    <property type="entry name" value="Glyoxalase/Bleomycin resistance protein/Dihydroxybiphenyl dioxygenase"/>
    <property type="match status" value="1"/>
</dbReference>
<dbReference type="InterPro" id="IPR037523">
    <property type="entry name" value="VOC_core"/>
</dbReference>
<protein>
    <recommendedName>
        <fullName evidence="1">VOC domain-containing protein</fullName>
    </recommendedName>
</protein>
<dbReference type="EMBL" id="AGZI01000027">
    <property type="protein sequence ID" value="EKU82336.1"/>
    <property type="molecule type" value="Genomic_DNA"/>
</dbReference>